<feature type="region of interest" description="Disordered" evidence="1">
    <location>
        <begin position="251"/>
        <end position="275"/>
    </location>
</feature>
<proteinExistence type="predicted"/>
<dbReference type="EMBL" id="CP159218">
    <property type="protein sequence ID" value="XCG62112.1"/>
    <property type="molecule type" value="Genomic_DNA"/>
</dbReference>
<dbReference type="PANTHER" id="PTHR43737">
    <property type="entry name" value="BLL7424 PROTEIN"/>
    <property type="match status" value="1"/>
</dbReference>
<evidence type="ECO:0000313" key="2">
    <source>
        <dbReference type="EMBL" id="XCG62112.1"/>
    </source>
</evidence>
<dbReference type="Pfam" id="PF07394">
    <property type="entry name" value="DUF1501"/>
    <property type="match status" value="1"/>
</dbReference>
<protein>
    <submittedName>
        <fullName evidence="2">DUF1501 domain-containing protein</fullName>
    </submittedName>
</protein>
<dbReference type="NCBIfam" id="TIGR01409">
    <property type="entry name" value="TAT_signal_seq"/>
    <property type="match status" value="1"/>
</dbReference>
<accession>A0AAU8DJF9</accession>
<dbReference type="AlphaFoldDB" id="A0AAU8DJF9"/>
<sequence length="435" mass="45129">MTVPSTRTTSLSTCVSGLTRRRFLQYSGVAAAGTLAVGCTSPVVGVADVLAATAAAPRSTEDGVLVVVTLYGGNDGLNTVIPAADPVYQKARRDLAYQPHEVLDLGEGLGLNPGLAGLKRLWDSKNLAVVRGVGYPTPDHSHFRSMAIWQTGSPTTSVPSGWLGRWLDSTGSADALQAVSIDPVMPPLMAGAQRSAASFPPGGLQLPRGAVGTGMAALGNPCAQDSSWQAAAARAISEIEVISDALEPAVATARQTDSDPAAESTEQQGATTGGRGALDVQLGLVAAMIEMGAPTRAYSVSLGGFDTHSDERDTQQRLLGELDGALTAFQHRMSAHPLGHRVVTMVYSEFGRRVTANSSEGTDHGTAGPMFVLGDQVLGGFHGDEPSLSALQQDDLSVTTDFRDVYGTMLQGVLGADPARTLDGWTGHLDGLLRA</sequence>
<dbReference type="RefSeq" id="WP_353647727.1">
    <property type="nucleotide sequence ID" value="NZ_CP159218.1"/>
</dbReference>
<organism evidence="2">
    <name type="scientific">Nakamurella sp. A5-74</name>
    <dbReference type="NCBI Taxonomy" id="3158264"/>
    <lineage>
        <taxon>Bacteria</taxon>
        <taxon>Bacillati</taxon>
        <taxon>Actinomycetota</taxon>
        <taxon>Actinomycetes</taxon>
        <taxon>Nakamurellales</taxon>
        <taxon>Nakamurellaceae</taxon>
        <taxon>Nakamurella</taxon>
    </lineage>
</organism>
<dbReference type="InterPro" id="IPR019546">
    <property type="entry name" value="TAT_signal_bac_arc"/>
</dbReference>
<dbReference type="InterPro" id="IPR010869">
    <property type="entry name" value="DUF1501"/>
</dbReference>
<dbReference type="PANTHER" id="PTHR43737:SF1">
    <property type="entry name" value="DUF1501 DOMAIN-CONTAINING PROTEIN"/>
    <property type="match status" value="1"/>
</dbReference>
<name>A0AAU8DJF9_9ACTN</name>
<reference evidence="2" key="1">
    <citation type="submission" date="2024-05" db="EMBL/GenBank/DDBJ databases">
        <authorList>
            <person name="Cai S.Y."/>
            <person name="Jin L.M."/>
            <person name="Li H.R."/>
        </authorList>
    </citation>
    <scope>NUCLEOTIDE SEQUENCE</scope>
    <source>
        <strain evidence="2">A5-74</strain>
    </source>
</reference>
<dbReference type="PROSITE" id="PS51318">
    <property type="entry name" value="TAT"/>
    <property type="match status" value="1"/>
</dbReference>
<gene>
    <name evidence="2" type="ORF">ABLG96_12580</name>
</gene>
<evidence type="ECO:0000256" key="1">
    <source>
        <dbReference type="SAM" id="MobiDB-lite"/>
    </source>
</evidence>
<dbReference type="InterPro" id="IPR006311">
    <property type="entry name" value="TAT_signal"/>
</dbReference>